<dbReference type="OrthoDB" id="9809488at2"/>
<dbReference type="InterPro" id="IPR011055">
    <property type="entry name" value="Dup_hybrid_motif"/>
</dbReference>
<keyword evidence="6" id="KW-1185">Reference proteome</keyword>
<dbReference type="Gene3D" id="2.20.230.10">
    <property type="entry name" value="Resuscitation-promoting factor rpfb"/>
    <property type="match status" value="1"/>
</dbReference>
<dbReference type="SUPFAM" id="SSF51261">
    <property type="entry name" value="Duplicated hybrid motif"/>
    <property type="match status" value="1"/>
</dbReference>
<dbReference type="Proteomes" id="UP000287872">
    <property type="component" value="Unassembled WGS sequence"/>
</dbReference>
<feature type="domain" description="G5" evidence="4">
    <location>
        <begin position="192"/>
        <end position="272"/>
    </location>
</feature>
<evidence type="ECO:0000256" key="2">
    <source>
        <dbReference type="SAM" id="MobiDB-lite"/>
    </source>
</evidence>
<dbReference type="Pfam" id="PF07501">
    <property type="entry name" value="G5"/>
    <property type="match status" value="1"/>
</dbReference>
<feature type="transmembrane region" description="Helical" evidence="3">
    <location>
        <begin position="12"/>
        <end position="30"/>
    </location>
</feature>
<name>A0A401UIM7_9CLOT</name>
<dbReference type="PROSITE" id="PS51109">
    <property type="entry name" value="G5"/>
    <property type="match status" value="1"/>
</dbReference>
<keyword evidence="1" id="KW-0732">Signal</keyword>
<keyword evidence="3" id="KW-1133">Transmembrane helix</keyword>
<evidence type="ECO:0000313" key="6">
    <source>
        <dbReference type="Proteomes" id="UP000287872"/>
    </source>
</evidence>
<protein>
    <recommendedName>
        <fullName evidence="4">G5 domain-containing protein</fullName>
    </recommendedName>
</protein>
<feature type="region of interest" description="Disordered" evidence="2">
    <location>
        <begin position="378"/>
        <end position="399"/>
    </location>
</feature>
<sequence>MNIIRRNKMNISVIVITLMITATTMYFNVYRFKGYKVSIGKSTITYVKSKKEFNKTYKQLQSEIESKHRNVIIKKDFTLDKTKVEDVDMFISGDNLKKVMLKKLDIVADGFLMKSDNRKIAYVASENQGKEILNSVKDYYCKEAKLNSIKKTEIVNKIKYESVVVKIRNLYESSEIVSELIKYNTTAQIPFITVKVVGNTSKEQPIYPTTIITASSTLTNGVTKIKCEGKEGIKKVTTEIIALNNKTVSEKVLKSQIITPAKNKEIYVGNYKPVIVGLTNMNSPSRGSISSNFGMRWGRMHKGVDIAASFGAAISAVLDGTVAYAAWQDGYGNVIKINHGGGIETTYAHCSAINVKKGEVVKLGDKIGEVGSIGNSTGPHLHFEVRENGEPKNPQKYIK</sequence>
<dbReference type="CDD" id="cd12797">
    <property type="entry name" value="M23_peptidase"/>
    <property type="match status" value="1"/>
</dbReference>
<dbReference type="Pfam" id="PF01551">
    <property type="entry name" value="Peptidase_M23"/>
    <property type="match status" value="1"/>
</dbReference>
<dbReference type="SMART" id="SM01208">
    <property type="entry name" value="G5"/>
    <property type="match status" value="1"/>
</dbReference>
<dbReference type="PANTHER" id="PTHR21666:SF289">
    <property type="entry name" value="L-ALA--D-GLU ENDOPEPTIDASE"/>
    <property type="match status" value="1"/>
</dbReference>
<dbReference type="RefSeq" id="WP_124998768.1">
    <property type="nucleotide sequence ID" value="NZ_BHYK01000004.1"/>
</dbReference>
<dbReference type="InterPro" id="IPR011098">
    <property type="entry name" value="G5_dom"/>
</dbReference>
<keyword evidence="3" id="KW-0472">Membrane</keyword>
<organism evidence="5 6">
    <name type="scientific">Clostridium tagluense</name>
    <dbReference type="NCBI Taxonomy" id="360422"/>
    <lineage>
        <taxon>Bacteria</taxon>
        <taxon>Bacillati</taxon>
        <taxon>Bacillota</taxon>
        <taxon>Clostridia</taxon>
        <taxon>Eubacteriales</taxon>
        <taxon>Clostridiaceae</taxon>
        <taxon>Clostridium</taxon>
    </lineage>
</organism>
<dbReference type="InterPro" id="IPR050570">
    <property type="entry name" value="Cell_wall_metabolism_enzyme"/>
</dbReference>
<gene>
    <name evidence="5" type="ORF">Ctaglu_10230</name>
</gene>
<evidence type="ECO:0000313" key="5">
    <source>
        <dbReference type="EMBL" id="GCD09400.1"/>
    </source>
</evidence>
<dbReference type="InterPro" id="IPR016047">
    <property type="entry name" value="M23ase_b-sheet_dom"/>
</dbReference>
<evidence type="ECO:0000256" key="1">
    <source>
        <dbReference type="ARBA" id="ARBA00022729"/>
    </source>
</evidence>
<dbReference type="EMBL" id="BHYK01000004">
    <property type="protein sequence ID" value="GCD09400.1"/>
    <property type="molecule type" value="Genomic_DNA"/>
</dbReference>
<evidence type="ECO:0000256" key="3">
    <source>
        <dbReference type="SAM" id="Phobius"/>
    </source>
</evidence>
<dbReference type="PANTHER" id="PTHR21666">
    <property type="entry name" value="PEPTIDASE-RELATED"/>
    <property type="match status" value="1"/>
</dbReference>
<feature type="compositionally biased region" description="Basic and acidic residues" evidence="2">
    <location>
        <begin position="381"/>
        <end position="390"/>
    </location>
</feature>
<dbReference type="AlphaFoldDB" id="A0A401UIM7"/>
<proteinExistence type="predicted"/>
<dbReference type="GO" id="GO:0004222">
    <property type="term" value="F:metalloendopeptidase activity"/>
    <property type="evidence" value="ECO:0007669"/>
    <property type="project" value="TreeGrafter"/>
</dbReference>
<keyword evidence="3" id="KW-0812">Transmembrane</keyword>
<dbReference type="Gene3D" id="2.70.70.10">
    <property type="entry name" value="Glucose Permease (Domain IIA)"/>
    <property type="match status" value="1"/>
</dbReference>
<accession>A0A401UIM7</accession>
<comment type="caution">
    <text evidence="5">The sequence shown here is derived from an EMBL/GenBank/DDBJ whole genome shotgun (WGS) entry which is preliminary data.</text>
</comment>
<reference evidence="5 6" key="1">
    <citation type="submission" date="2018-11" db="EMBL/GenBank/DDBJ databases">
        <title>Genome sequencing and assembly of Clostridium tagluense strain A121.</title>
        <authorList>
            <person name="Murakami T."/>
            <person name="Segawa T."/>
            <person name="Shcherbakova V.A."/>
            <person name="Mori H."/>
            <person name="Yoshimura Y."/>
        </authorList>
    </citation>
    <scope>NUCLEOTIDE SEQUENCE [LARGE SCALE GENOMIC DNA]</scope>
    <source>
        <strain evidence="5 6">A121</strain>
    </source>
</reference>
<evidence type="ECO:0000259" key="4">
    <source>
        <dbReference type="PROSITE" id="PS51109"/>
    </source>
</evidence>